<dbReference type="AlphaFoldDB" id="A0A810KTA4"/>
<sequence>MIRDALPIDFSLVFAHGAAVTTDVEQVMQFEGGKSTGRQEIDKDTGLPVWQVTVMDADPSVKGPSKSVKVKILSEVQPVPPPGLPGFESIRPVEFVGMTARAYVTEVMQGRYKVAWSLKAREMVAPMTAAQVASKSGEKPLSPVK</sequence>
<evidence type="ECO:0000313" key="1">
    <source>
        <dbReference type="EMBL" id="BCJ26184.1"/>
    </source>
</evidence>
<dbReference type="KEGG" id="aser:Asera_02920"/>
<reference evidence="1" key="1">
    <citation type="submission" date="2020-08" db="EMBL/GenBank/DDBJ databases">
        <title>Whole genome shotgun sequence of Actinocatenispora sera NBRC 101916.</title>
        <authorList>
            <person name="Komaki H."/>
            <person name="Tamura T."/>
        </authorList>
    </citation>
    <scope>NUCLEOTIDE SEQUENCE</scope>
    <source>
        <strain evidence="1">NBRC 101916</strain>
    </source>
</reference>
<dbReference type="OrthoDB" id="4299905at2"/>
<name>A0A810KTA4_9ACTN</name>
<dbReference type="EMBL" id="AP023354">
    <property type="protein sequence ID" value="BCJ26184.1"/>
    <property type="molecule type" value="Genomic_DNA"/>
</dbReference>
<evidence type="ECO:0000313" key="2">
    <source>
        <dbReference type="Proteomes" id="UP000680750"/>
    </source>
</evidence>
<organism evidence="1 2">
    <name type="scientific">Actinocatenispora sera</name>
    <dbReference type="NCBI Taxonomy" id="390989"/>
    <lineage>
        <taxon>Bacteria</taxon>
        <taxon>Bacillati</taxon>
        <taxon>Actinomycetota</taxon>
        <taxon>Actinomycetes</taxon>
        <taxon>Micromonosporales</taxon>
        <taxon>Micromonosporaceae</taxon>
        <taxon>Actinocatenispora</taxon>
    </lineage>
</organism>
<gene>
    <name evidence="1" type="ORF">Asera_02920</name>
</gene>
<protein>
    <recommendedName>
        <fullName evidence="3">Plasmid replication, integration and excision activator</fullName>
    </recommendedName>
</protein>
<proteinExistence type="predicted"/>
<dbReference type="RefSeq" id="WP_030449859.1">
    <property type="nucleotide sequence ID" value="NZ_AP023354.1"/>
</dbReference>
<keyword evidence="2" id="KW-1185">Reference proteome</keyword>
<evidence type="ECO:0008006" key="3">
    <source>
        <dbReference type="Google" id="ProtNLM"/>
    </source>
</evidence>
<dbReference type="Proteomes" id="UP000680750">
    <property type="component" value="Chromosome"/>
</dbReference>
<accession>A0A810KTA4</accession>